<dbReference type="InterPro" id="IPR005888">
    <property type="entry name" value="dTDP_Gluc_deHydtase"/>
</dbReference>
<dbReference type="InterPro" id="IPR016040">
    <property type="entry name" value="NAD(P)-bd_dom"/>
</dbReference>
<evidence type="ECO:0000256" key="3">
    <source>
        <dbReference type="ARBA" id="ARBA00008178"/>
    </source>
</evidence>
<comment type="similarity">
    <text evidence="3 7">Belongs to the NAD(P)-dependent epimerase/dehydratase family. dTDP-glucose dehydratase subfamily.</text>
</comment>
<evidence type="ECO:0000256" key="2">
    <source>
        <dbReference type="ARBA" id="ARBA00001911"/>
    </source>
</evidence>
<gene>
    <name evidence="9" type="ORF">BECKDK2373C_GA0170839_100653</name>
</gene>
<dbReference type="PANTHER" id="PTHR43000">
    <property type="entry name" value="DTDP-D-GLUCOSE 4,6-DEHYDRATASE-RELATED"/>
    <property type="match status" value="1"/>
</dbReference>
<evidence type="ECO:0000256" key="1">
    <source>
        <dbReference type="ARBA" id="ARBA00001539"/>
    </source>
</evidence>
<accession>A0A450RXM7</accession>
<dbReference type="CDD" id="cd05246">
    <property type="entry name" value="dTDP_GD_SDR_e"/>
    <property type="match status" value="1"/>
</dbReference>
<keyword evidence="6 7" id="KW-0456">Lyase</keyword>
<evidence type="ECO:0000256" key="7">
    <source>
        <dbReference type="RuleBase" id="RU004473"/>
    </source>
</evidence>
<dbReference type="AlphaFoldDB" id="A0A450RXM7"/>
<organism evidence="9">
    <name type="scientific">Candidatus Kentrum sp. DK</name>
    <dbReference type="NCBI Taxonomy" id="2126562"/>
    <lineage>
        <taxon>Bacteria</taxon>
        <taxon>Pseudomonadati</taxon>
        <taxon>Pseudomonadota</taxon>
        <taxon>Gammaproteobacteria</taxon>
        <taxon>Candidatus Kentrum</taxon>
    </lineage>
</organism>
<dbReference type="EMBL" id="CAADEY010000006">
    <property type="protein sequence ID" value="VFJ43775.1"/>
    <property type="molecule type" value="Genomic_DNA"/>
</dbReference>
<evidence type="ECO:0000256" key="6">
    <source>
        <dbReference type="ARBA" id="ARBA00023239"/>
    </source>
</evidence>
<keyword evidence="5" id="KW-0520">NAD</keyword>
<dbReference type="Pfam" id="PF16363">
    <property type="entry name" value="GDP_Man_Dehyd"/>
    <property type="match status" value="1"/>
</dbReference>
<dbReference type="SUPFAM" id="SSF51735">
    <property type="entry name" value="NAD(P)-binding Rossmann-fold domains"/>
    <property type="match status" value="1"/>
</dbReference>
<evidence type="ECO:0000259" key="8">
    <source>
        <dbReference type="Pfam" id="PF16363"/>
    </source>
</evidence>
<dbReference type="Gene3D" id="3.90.25.10">
    <property type="entry name" value="UDP-galactose 4-epimerase, domain 1"/>
    <property type="match status" value="1"/>
</dbReference>
<dbReference type="EC" id="4.2.1.46" evidence="4 7"/>
<dbReference type="GO" id="GO:0009225">
    <property type="term" value="P:nucleotide-sugar metabolic process"/>
    <property type="evidence" value="ECO:0007669"/>
    <property type="project" value="InterPro"/>
</dbReference>
<comment type="cofactor">
    <cofactor evidence="2 7">
        <name>NAD(+)</name>
        <dbReference type="ChEBI" id="CHEBI:57540"/>
    </cofactor>
</comment>
<dbReference type="NCBIfam" id="TIGR01181">
    <property type="entry name" value="dTDP_gluc_dehyt"/>
    <property type="match status" value="1"/>
</dbReference>
<reference evidence="9" key="1">
    <citation type="submission" date="2019-02" db="EMBL/GenBank/DDBJ databases">
        <authorList>
            <person name="Gruber-Vodicka R. H."/>
            <person name="Seah K. B. B."/>
        </authorList>
    </citation>
    <scope>NUCLEOTIDE SEQUENCE</scope>
    <source>
        <strain evidence="9">BECK_DK161</strain>
    </source>
</reference>
<name>A0A450RXM7_9GAMM</name>
<feature type="domain" description="NAD(P)-binding" evidence="8">
    <location>
        <begin position="3"/>
        <end position="322"/>
    </location>
</feature>
<dbReference type="Gene3D" id="3.40.50.720">
    <property type="entry name" value="NAD(P)-binding Rossmann-like Domain"/>
    <property type="match status" value="1"/>
</dbReference>
<dbReference type="GO" id="GO:0008460">
    <property type="term" value="F:dTDP-glucose 4,6-dehydratase activity"/>
    <property type="evidence" value="ECO:0007669"/>
    <property type="project" value="UniProtKB-EC"/>
</dbReference>
<dbReference type="InterPro" id="IPR036291">
    <property type="entry name" value="NAD(P)-bd_dom_sf"/>
</dbReference>
<comment type="catalytic activity">
    <reaction evidence="1 7">
        <text>dTDP-alpha-D-glucose = dTDP-4-dehydro-6-deoxy-alpha-D-glucose + H2O</text>
        <dbReference type="Rhea" id="RHEA:17221"/>
        <dbReference type="ChEBI" id="CHEBI:15377"/>
        <dbReference type="ChEBI" id="CHEBI:57477"/>
        <dbReference type="ChEBI" id="CHEBI:57649"/>
        <dbReference type="EC" id="4.2.1.46"/>
    </reaction>
</comment>
<sequence length="358" mass="40012">MILITGGAGFIGANFVLHWLAQADEPLLNLDKLTYAGNPRSLSGAAGDARYRFVRGDIGDGALCHSLLTRHRPRAVIHLAAESHVDRSIHGPAAFIQTNVVGVFRLLEAARAYWESLSGEERAAFRFVHISTDEVYGSLEADDPAFTEANRFAPNSPYSASKAAGDHLARAWHHTYGFPILTINCSNNYGPYQFPEKLIPLFLHNALAGRPLPLYGDGGQVRDWLYVEDHCRAIRRVLAAGRPGETYNVGGRNEKTNREVADLLCARLDELAPRADGKSYREQIRFVRDRPGHDRRYAIDAEKISRELDWAPSETFESGIDNTVRWYLDNQSWVEEVTSGAYRDWVEKHYGAEGEGES</sequence>
<evidence type="ECO:0000256" key="4">
    <source>
        <dbReference type="ARBA" id="ARBA00011990"/>
    </source>
</evidence>
<evidence type="ECO:0000313" key="9">
    <source>
        <dbReference type="EMBL" id="VFJ43775.1"/>
    </source>
</evidence>
<protein>
    <recommendedName>
        <fullName evidence="4 7">dTDP-glucose 4,6-dehydratase</fullName>
        <ecNumber evidence="4 7">4.2.1.46</ecNumber>
    </recommendedName>
</protein>
<proteinExistence type="inferred from homology"/>
<evidence type="ECO:0000256" key="5">
    <source>
        <dbReference type="ARBA" id="ARBA00023027"/>
    </source>
</evidence>